<evidence type="ECO:0000313" key="2">
    <source>
        <dbReference type="Proteomes" id="UP000494106"/>
    </source>
</evidence>
<organism evidence="1 2">
    <name type="scientific">Arctia plantaginis</name>
    <name type="common">Wood tiger moth</name>
    <name type="synonym">Phalaena plantaginis</name>
    <dbReference type="NCBI Taxonomy" id="874455"/>
    <lineage>
        <taxon>Eukaryota</taxon>
        <taxon>Metazoa</taxon>
        <taxon>Ecdysozoa</taxon>
        <taxon>Arthropoda</taxon>
        <taxon>Hexapoda</taxon>
        <taxon>Insecta</taxon>
        <taxon>Pterygota</taxon>
        <taxon>Neoptera</taxon>
        <taxon>Endopterygota</taxon>
        <taxon>Lepidoptera</taxon>
        <taxon>Glossata</taxon>
        <taxon>Ditrysia</taxon>
        <taxon>Noctuoidea</taxon>
        <taxon>Erebidae</taxon>
        <taxon>Arctiinae</taxon>
        <taxon>Arctia</taxon>
    </lineage>
</organism>
<dbReference type="OrthoDB" id="7378754at2759"/>
<proteinExistence type="predicted"/>
<dbReference type="EMBL" id="CADEBC010000592">
    <property type="protein sequence ID" value="CAB3257714.1"/>
    <property type="molecule type" value="Genomic_DNA"/>
</dbReference>
<evidence type="ECO:0000313" key="1">
    <source>
        <dbReference type="EMBL" id="CAB3257714.1"/>
    </source>
</evidence>
<gene>
    <name evidence="1" type="ORF">APLA_LOCUS16105</name>
</gene>
<name>A0A8S1BL33_ARCPL</name>
<dbReference type="Proteomes" id="UP000494106">
    <property type="component" value="Unassembled WGS sequence"/>
</dbReference>
<keyword evidence="2" id="KW-1185">Reference proteome</keyword>
<protein>
    <submittedName>
        <fullName evidence="1">Uncharacterized protein</fullName>
    </submittedName>
</protein>
<sequence>MLSIRYEEAKAAAFETFNAFQHMFITCAMSTMPEQHFKSGELKNFVNYPPKTTIGLAPKFTSNRKYFANLISSIGFKTMLANDEEEIRRDKVRKLKYCDKVIMDVNVLKEFYDREIDLTKM</sequence>
<reference evidence="1 2" key="1">
    <citation type="submission" date="2020-04" db="EMBL/GenBank/DDBJ databases">
        <authorList>
            <person name="Wallbank WR R."/>
            <person name="Pardo Diaz C."/>
            <person name="Kozak K."/>
            <person name="Martin S."/>
            <person name="Jiggins C."/>
            <person name="Moest M."/>
            <person name="Warren A I."/>
            <person name="Byers J.R.P. K."/>
            <person name="Montejo-Kovacevich G."/>
            <person name="Yen C E."/>
        </authorList>
    </citation>
    <scope>NUCLEOTIDE SEQUENCE [LARGE SCALE GENOMIC DNA]</scope>
</reference>
<accession>A0A8S1BL33</accession>
<dbReference type="AlphaFoldDB" id="A0A8S1BL33"/>
<comment type="caution">
    <text evidence="1">The sequence shown here is derived from an EMBL/GenBank/DDBJ whole genome shotgun (WGS) entry which is preliminary data.</text>
</comment>